<dbReference type="GO" id="GO:0016579">
    <property type="term" value="P:protein deubiquitination"/>
    <property type="evidence" value="ECO:0007669"/>
    <property type="project" value="InterPro"/>
</dbReference>
<evidence type="ECO:0008006" key="6">
    <source>
        <dbReference type="Google" id="ProtNLM"/>
    </source>
</evidence>
<dbReference type="SUPFAM" id="SSF54001">
    <property type="entry name" value="Cysteine proteinases"/>
    <property type="match status" value="1"/>
</dbReference>
<dbReference type="InterPro" id="IPR009060">
    <property type="entry name" value="UBA-like_sf"/>
</dbReference>
<dbReference type="PROSITE" id="PS50235">
    <property type="entry name" value="USP_3"/>
    <property type="match status" value="1"/>
</dbReference>
<dbReference type="InterPro" id="IPR028889">
    <property type="entry name" value="USP"/>
</dbReference>
<dbReference type="GO" id="GO:0005634">
    <property type="term" value="C:nucleus"/>
    <property type="evidence" value="ECO:0007669"/>
    <property type="project" value="TreeGrafter"/>
</dbReference>
<name>A0AAV5U2K3_9BILA</name>
<dbReference type="PROSITE" id="PS50030">
    <property type="entry name" value="UBA"/>
    <property type="match status" value="2"/>
</dbReference>
<feature type="non-terminal residue" evidence="4">
    <location>
        <position position="1"/>
    </location>
</feature>
<feature type="domain" description="UBA" evidence="2">
    <location>
        <begin position="111"/>
        <end position="150"/>
    </location>
</feature>
<dbReference type="Pfam" id="PF22562">
    <property type="entry name" value="UBA_7"/>
    <property type="match status" value="2"/>
</dbReference>
<dbReference type="Gene3D" id="1.10.8.10">
    <property type="entry name" value="DNA helicase RuvA subunit, C-terminal domain"/>
    <property type="match status" value="2"/>
</dbReference>
<evidence type="ECO:0000259" key="3">
    <source>
        <dbReference type="PROSITE" id="PS50235"/>
    </source>
</evidence>
<feature type="domain" description="UBA" evidence="2">
    <location>
        <begin position="50"/>
        <end position="91"/>
    </location>
</feature>
<dbReference type="PROSITE" id="PS00973">
    <property type="entry name" value="USP_2"/>
    <property type="match status" value="1"/>
</dbReference>
<protein>
    <recommendedName>
        <fullName evidence="6">Ubiquitin carboxyl-terminal hydrolase 5</fullName>
    </recommendedName>
</protein>
<dbReference type="PANTHER" id="PTHR24006">
    <property type="entry name" value="UBIQUITIN CARBOXYL-TERMINAL HYDROLASE"/>
    <property type="match status" value="1"/>
</dbReference>
<dbReference type="Gene3D" id="3.90.70.10">
    <property type="entry name" value="Cysteine proteinases"/>
    <property type="match status" value="1"/>
</dbReference>
<dbReference type="InterPro" id="IPR038765">
    <property type="entry name" value="Papain-like_cys_pep_sf"/>
</dbReference>
<gene>
    <name evidence="4" type="ORF">PENTCL1PPCAC_22833</name>
</gene>
<comment type="caution">
    <text evidence="4">The sequence shown here is derived from an EMBL/GenBank/DDBJ whole genome shotgun (WGS) entry which is preliminary data.</text>
</comment>
<dbReference type="InterPro" id="IPR015940">
    <property type="entry name" value="UBA"/>
</dbReference>
<dbReference type="AlphaFoldDB" id="A0AAV5U2K3"/>
<evidence type="ECO:0000313" key="5">
    <source>
        <dbReference type="Proteomes" id="UP001432027"/>
    </source>
</evidence>
<dbReference type="InterPro" id="IPR018200">
    <property type="entry name" value="USP_CS"/>
</dbReference>
<dbReference type="GO" id="GO:0005829">
    <property type="term" value="C:cytosol"/>
    <property type="evidence" value="ECO:0007669"/>
    <property type="project" value="TreeGrafter"/>
</dbReference>
<evidence type="ECO:0000256" key="1">
    <source>
        <dbReference type="ARBA" id="ARBA00009085"/>
    </source>
</evidence>
<comment type="similarity">
    <text evidence="1">Belongs to the peptidase C19 family.</text>
</comment>
<dbReference type="InterPro" id="IPR050164">
    <property type="entry name" value="Peptidase_C19"/>
</dbReference>
<dbReference type="SMART" id="SM00165">
    <property type="entry name" value="UBA"/>
    <property type="match status" value="2"/>
</dbReference>
<dbReference type="Proteomes" id="UP001432027">
    <property type="component" value="Unassembled WGS sequence"/>
</dbReference>
<dbReference type="PANTHER" id="PTHR24006:SF664">
    <property type="entry name" value="UBIQUITIN CARBOXYL-TERMINAL HYDROLASE"/>
    <property type="match status" value="1"/>
</dbReference>
<reference evidence="4" key="1">
    <citation type="submission" date="2023-10" db="EMBL/GenBank/DDBJ databases">
        <title>Genome assembly of Pristionchus species.</title>
        <authorList>
            <person name="Yoshida K."/>
            <person name="Sommer R.J."/>
        </authorList>
    </citation>
    <scope>NUCLEOTIDE SEQUENCE</scope>
    <source>
        <strain evidence="4">RS0144</strain>
    </source>
</reference>
<dbReference type="SUPFAM" id="SSF46934">
    <property type="entry name" value="UBA-like"/>
    <property type="match status" value="1"/>
</dbReference>
<accession>A0AAV5U2K3</accession>
<evidence type="ECO:0000313" key="4">
    <source>
        <dbReference type="EMBL" id="GMT00659.1"/>
    </source>
</evidence>
<dbReference type="GO" id="GO:0004843">
    <property type="term" value="F:cysteine-type deubiquitinase activity"/>
    <property type="evidence" value="ECO:0007669"/>
    <property type="project" value="InterPro"/>
</dbReference>
<dbReference type="EMBL" id="BTSX01000005">
    <property type="protein sequence ID" value="GMT00659.1"/>
    <property type="molecule type" value="Genomic_DNA"/>
</dbReference>
<keyword evidence="5" id="KW-1185">Reference proteome</keyword>
<sequence length="231" mass="25909">LQRFQMGDDYEVKKMDVDVIVEDEIDLSIFRGSGVQSGEVLLPQEDSGVRVDEKIVSELTMMGFSRNGAVKAYLKTKGQGLEGATNWIMGMMEDPTLNDPPSQVLEKMADEVDGEAVNQLVSFGFTPHQARYALKKERDVNGAAEWLFSNGDSVPEEIPPIVNDAPKEFRDGSSKYQLVSFISHMGSSPHSGHYVCHAMRSDRWILFNDEKVAVSKNPPKQLAYLYLYKRI</sequence>
<proteinExistence type="inferred from homology"/>
<organism evidence="4 5">
    <name type="scientific">Pristionchus entomophagus</name>
    <dbReference type="NCBI Taxonomy" id="358040"/>
    <lineage>
        <taxon>Eukaryota</taxon>
        <taxon>Metazoa</taxon>
        <taxon>Ecdysozoa</taxon>
        <taxon>Nematoda</taxon>
        <taxon>Chromadorea</taxon>
        <taxon>Rhabditida</taxon>
        <taxon>Rhabditina</taxon>
        <taxon>Diplogasteromorpha</taxon>
        <taxon>Diplogasteroidea</taxon>
        <taxon>Neodiplogasteridae</taxon>
        <taxon>Pristionchus</taxon>
    </lineage>
</organism>
<feature type="domain" description="USP" evidence="3">
    <location>
        <begin position="1"/>
        <end position="231"/>
    </location>
</feature>
<evidence type="ECO:0000259" key="2">
    <source>
        <dbReference type="PROSITE" id="PS50030"/>
    </source>
</evidence>